<dbReference type="Gene3D" id="3.10.290.30">
    <property type="entry name" value="MM3350-like"/>
    <property type="match status" value="1"/>
</dbReference>
<reference evidence="2 3" key="1">
    <citation type="submission" date="2019-08" db="EMBL/GenBank/DDBJ databases">
        <title>In-depth cultivation of the pig gut microbiome towards novel bacterial diversity and tailored functional studies.</title>
        <authorList>
            <person name="Wylensek D."/>
            <person name="Hitch T.C.A."/>
            <person name="Clavel T."/>
        </authorList>
    </citation>
    <scope>NUCLEOTIDE SEQUENCE [LARGE SCALE GENOMIC DNA]</scope>
    <source>
        <strain evidence="2 3">BL-178-WT-3A</strain>
    </source>
</reference>
<evidence type="ECO:0000313" key="3">
    <source>
        <dbReference type="Proteomes" id="UP000471052"/>
    </source>
</evidence>
<evidence type="ECO:0000313" key="2">
    <source>
        <dbReference type="EMBL" id="MST54425.1"/>
    </source>
</evidence>
<feature type="domain" description="Plasmid pRiA4b Orf3-like" evidence="1">
    <location>
        <begin position="219"/>
        <end position="259"/>
    </location>
</feature>
<name>A0A6N7WRG9_STRAY</name>
<dbReference type="Proteomes" id="UP000471052">
    <property type="component" value="Unassembled WGS sequence"/>
</dbReference>
<comment type="caution">
    <text evidence="2">The sequence shown here is derived from an EMBL/GenBank/DDBJ whole genome shotgun (WGS) entry which is preliminary data.</text>
</comment>
<dbReference type="RefSeq" id="WP_154455518.1">
    <property type="nucleotide sequence ID" value="NZ_JBQKLT010000064.1"/>
</dbReference>
<dbReference type="AlphaFoldDB" id="A0A6N7WRG9"/>
<dbReference type="EMBL" id="VUNP01000056">
    <property type="protein sequence ID" value="MST54425.1"/>
    <property type="molecule type" value="Genomic_DNA"/>
</dbReference>
<organism evidence="2 3">
    <name type="scientific">Streptococcus alactolyticus</name>
    <dbReference type="NCBI Taxonomy" id="29389"/>
    <lineage>
        <taxon>Bacteria</taxon>
        <taxon>Bacillati</taxon>
        <taxon>Bacillota</taxon>
        <taxon>Bacilli</taxon>
        <taxon>Lactobacillales</taxon>
        <taxon>Streptococcaceae</taxon>
        <taxon>Streptococcus</taxon>
    </lineage>
</organism>
<dbReference type="Pfam" id="PF07929">
    <property type="entry name" value="PRiA4_ORF3"/>
    <property type="match status" value="2"/>
</dbReference>
<dbReference type="SUPFAM" id="SSF159941">
    <property type="entry name" value="MM3350-like"/>
    <property type="match status" value="2"/>
</dbReference>
<feature type="domain" description="Plasmid pRiA4b Orf3-like" evidence="1">
    <location>
        <begin position="401"/>
        <end position="493"/>
    </location>
</feature>
<dbReference type="InterPro" id="IPR024047">
    <property type="entry name" value="MM3350-like_sf"/>
</dbReference>
<dbReference type="OrthoDB" id="9801392at2"/>
<dbReference type="PANTHER" id="PTHR41878:SF1">
    <property type="entry name" value="TNPR PROTEIN"/>
    <property type="match status" value="1"/>
</dbReference>
<protein>
    <submittedName>
        <fullName evidence="2">Plasmid pRiA4b ORF-3 family protein</fullName>
    </submittedName>
</protein>
<sequence>MKGIKENNKPFIDQVADFYITTVDEAHPQGNMSAVADQFGITRAKVNKILITAGVIDSPLHRDIMELKEQGYETDDIAAALGVSAATVRINIPYEKVIYNGEEKSAGAVYVEEYRKREKVFLNSVVRKKTDREIQRELYMSDPENQAMLNLMREQGLLDNQGMLDNIDIKDDPVHLEPFFTVEESKLFKMNPDIMLLHIELDDEIPEEDRALCGVEHGKSISRDILVHQNLPLHNLHYVINQAFGFTNSHMHEFELSSVDLKWVTAGKVENWKKLVGLVFKNPLRDEDLDFWDDDYEGGSPKKWMRSKYTGPGYVKCYEEGYRNVIQELGNWKVKAKSLEELLHKYESNPFSVNEVLSIYNILELDPSYPRSFDEFYEVLAENIEDAATYPDDSTLSQPWVRGFAKELHYTYDFGDNWQFTITPKYDAEYLVKDGRVTEKGIREAVQRVCVLARPVILAADGYPLIDDCGGIDGYVETLRAIEDGDKDTKAWAEGMGWKKKIDKGVL</sequence>
<gene>
    <name evidence="2" type="ORF">FYJ82_08710</name>
</gene>
<evidence type="ECO:0000259" key="1">
    <source>
        <dbReference type="Pfam" id="PF07929"/>
    </source>
</evidence>
<dbReference type="PANTHER" id="PTHR41878">
    <property type="entry name" value="LEXA REPRESSOR-RELATED"/>
    <property type="match status" value="1"/>
</dbReference>
<dbReference type="InterPro" id="IPR012912">
    <property type="entry name" value="Plasmid_pRiA4b_Orf3-like"/>
</dbReference>
<accession>A0A6N7WRG9</accession>
<proteinExistence type="predicted"/>